<evidence type="ECO:0000259" key="2">
    <source>
        <dbReference type="Pfam" id="PF20041"/>
    </source>
</evidence>
<dbReference type="RefSeq" id="WP_081204778.1">
    <property type="nucleotide sequence ID" value="NZ_FOCZ01000004.1"/>
</dbReference>
<dbReference type="Gene3D" id="2.180.10.10">
    <property type="entry name" value="RHS repeat-associated core"/>
    <property type="match status" value="2"/>
</dbReference>
<organism evidence="3 4">
    <name type="scientific">Niastella yeongjuensis</name>
    <dbReference type="NCBI Taxonomy" id="354355"/>
    <lineage>
        <taxon>Bacteria</taxon>
        <taxon>Pseudomonadati</taxon>
        <taxon>Bacteroidota</taxon>
        <taxon>Chitinophagia</taxon>
        <taxon>Chitinophagales</taxon>
        <taxon>Chitinophagaceae</taxon>
        <taxon>Niastella</taxon>
    </lineage>
</organism>
<dbReference type="InterPro" id="IPR045619">
    <property type="entry name" value="DUF6443"/>
</dbReference>
<keyword evidence="4" id="KW-1185">Reference proteome</keyword>
<name>A0A1V9DY55_9BACT</name>
<dbReference type="PANTHER" id="PTHR32305:SF15">
    <property type="entry name" value="PROTEIN RHSA-RELATED"/>
    <property type="match status" value="1"/>
</dbReference>
<dbReference type="Proteomes" id="UP000192610">
    <property type="component" value="Unassembled WGS sequence"/>
</dbReference>
<gene>
    <name evidence="3" type="ORF">A4H97_18810</name>
</gene>
<dbReference type="STRING" id="354355.SAMN05660816_02641"/>
<accession>A0A1V9DY55</accession>
<reference evidence="4" key="1">
    <citation type="submission" date="2016-04" db="EMBL/GenBank/DDBJ databases">
        <authorList>
            <person name="Chen L."/>
            <person name="Zhuang W."/>
            <person name="Wang G."/>
        </authorList>
    </citation>
    <scope>NUCLEOTIDE SEQUENCE [LARGE SCALE GENOMIC DNA]</scope>
    <source>
        <strain evidence="4">17621</strain>
    </source>
</reference>
<feature type="signal peptide" evidence="1">
    <location>
        <begin position="1"/>
        <end position="25"/>
    </location>
</feature>
<evidence type="ECO:0000313" key="4">
    <source>
        <dbReference type="Proteomes" id="UP000192610"/>
    </source>
</evidence>
<sequence length="1502" mass="166552">MNINVGRIVLVVTCTLTSAIGSAQDATPYMPDSYIPAPNNYIRTWDAKMPMTDPSAMTVRPLRDVLQTTQYVDGLGRPLQTVIKQGSWKEGTNEPKDLVTPVDYDEFGRESRKYMPYVSTETNGFLKFAPFNEQANFYSGSISPVNGQGELYYYSKTEFEPSPLNRVQRTYAPGNSWVHDGKGAKINYWTNTAIDDVKKWNVTDVTGGFGTYAVSGAYMANELRKTATEDENGKQVIEFKDKNGNVILKKVQLLETVNGVAVKDDGAGKGYDGWLSTYYIYDDLNLLRAVIQPKGVELWRQGGAGNTLSTDILNELCFRYEYDARKRMTRKKVPGAGEVYMIYDVRDRLVFAQDAKLQATNKWMTTLYDKLNRPVITGLTTWTGTIAGLQDYVNNNTQESPVEGMLVWGNPIPGGAAFELLSKTGYDTYTTIPAGSGLNGTIDNAYTGSDYLNTAYGSFPYPEPVTQNGRTRGMVTWTQTNVLGTNQYLYAVNIYDDKGRVVQVKSTNNTNGVDIVTTQYNFSGQQLVAVQKQEKGGASNPQTHIIVTKNIYNDLGQITSVTKKISSMINGVAVNKPEIEILNNKYDALGQLMEKNVGKKKINSVDYSIEPLQKLTYDYNIRGWLLGINRNYLSTEGQTTDGTLFGFELGYDKTANKAGELFKKGAYNGNITGMLWKSDGDDIRRKYDFIYDNANRLLEADFTQQNAEDHLWNNSKVDFTVKMGDGTLDPTKAYDFNGNILRMQQSGLKITGSAPIDNLTYHYYKGELSNKLMTVSDDKGSGLGDFNDKNNTIGVNDYGYDANGNMVTDLNKGIGDASLNPGDNMSTPGPITYNHLNLPATIAVKGDNGVDKGVISYTYDAAGNKLQKKVVEYNVSTTYNNQQYVGNDTTITTYLGGAVYETKSYQHMDLSSLAYTDKLLFISHEEGRMRYVPADSAILAHFEYDYFLKDHLGNVRMVLTEQNDQHNYVATMESRARAQENQLFDNLDASQYSARLAGFPGGGAVDPNTLVARVNGSTQKKGPGIVLKVMAGDVVDVAVRSLYHSGTTQPTVDLFNDVLASLAGGIVSASGVAKGTLADLSDPVNSPLKGALTGFRQNNNNDLPGKPKAYLNWILVDEQFKYVSTFPQSGAMPVGAEETVTTLGQSGINITKNGYLYIYVSNETENWSVYFDDLAVTHHTGPLMEETHYYPFGLTMAGISSKAVGSLENKYKYNGKEKQDKEFSDGGGLEWYDYGARMYDAQIGRWNVVDPLADTMRRFSPYNYCFDNPIRFVDPDGMEVESIHIDPSGKVLNNINDGDNSVFVHAAGTTTNDVEKKYTQSDHSAGGQKIGEIGGTIRADGIIKNILAQNGKYADAMSLELWANTVKKGGDWDYKDNEKTIFGIAWKHDVDDHTANSSKETKFMYGDYSMNAADFGNYNAGFTGRHAEIGSLIQYEGAGLVEMIKNGQYLKMLFPGTYLWPPFGDKERDYNWNRTGIRDAKNSITQPFRGINISNSMHYRLW</sequence>
<dbReference type="NCBIfam" id="TIGR03696">
    <property type="entry name" value="Rhs_assc_core"/>
    <property type="match status" value="1"/>
</dbReference>
<proteinExistence type="predicted"/>
<feature type="domain" description="DUF6443" evidence="2">
    <location>
        <begin position="43"/>
        <end position="190"/>
    </location>
</feature>
<feature type="chain" id="PRO_5010731622" description="DUF6443 domain-containing protein" evidence="1">
    <location>
        <begin position="26"/>
        <end position="1502"/>
    </location>
</feature>
<dbReference type="EMBL" id="LVXG01000082">
    <property type="protein sequence ID" value="OQP38770.1"/>
    <property type="molecule type" value="Genomic_DNA"/>
</dbReference>
<dbReference type="InterPro" id="IPR050708">
    <property type="entry name" value="T6SS_VgrG/RHS"/>
</dbReference>
<dbReference type="InterPro" id="IPR022385">
    <property type="entry name" value="Rhs_assc_core"/>
</dbReference>
<evidence type="ECO:0000313" key="3">
    <source>
        <dbReference type="EMBL" id="OQP38770.1"/>
    </source>
</evidence>
<dbReference type="Pfam" id="PF20041">
    <property type="entry name" value="DUF6443"/>
    <property type="match status" value="1"/>
</dbReference>
<evidence type="ECO:0000256" key="1">
    <source>
        <dbReference type="SAM" id="SignalP"/>
    </source>
</evidence>
<protein>
    <recommendedName>
        <fullName evidence="2">DUF6443 domain-containing protein</fullName>
    </recommendedName>
</protein>
<keyword evidence="1" id="KW-0732">Signal</keyword>
<comment type="caution">
    <text evidence="3">The sequence shown here is derived from an EMBL/GenBank/DDBJ whole genome shotgun (WGS) entry which is preliminary data.</text>
</comment>
<dbReference type="PANTHER" id="PTHR32305">
    <property type="match status" value="1"/>
</dbReference>